<dbReference type="Proteomes" id="UP000275078">
    <property type="component" value="Unassembled WGS sequence"/>
</dbReference>
<dbReference type="InterPro" id="IPR036770">
    <property type="entry name" value="Ankyrin_rpt-contain_sf"/>
</dbReference>
<dbReference type="PANTHER" id="PTHR24189:SF50">
    <property type="entry name" value="ANKYRIN REPEAT AND SOCS BOX PROTEIN 2"/>
    <property type="match status" value="1"/>
</dbReference>
<dbReference type="STRING" id="1160509.A0A3N4HRQ6"/>
<evidence type="ECO:0000313" key="3">
    <source>
        <dbReference type="EMBL" id="RPA75977.1"/>
    </source>
</evidence>
<dbReference type="EMBL" id="ML119753">
    <property type="protein sequence ID" value="RPA75977.1"/>
    <property type="molecule type" value="Genomic_DNA"/>
</dbReference>
<name>A0A3N4HRQ6_ASCIM</name>
<dbReference type="SUPFAM" id="SSF48403">
    <property type="entry name" value="Ankyrin repeat"/>
    <property type="match status" value="1"/>
</dbReference>
<accession>A0A3N4HRQ6</accession>
<dbReference type="PANTHER" id="PTHR24189">
    <property type="entry name" value="MYOTROPHIN"/>
    <property type="match status" value="1"/>
</dbReference>
<keyword evidence="2" id="KW-0040">ANK repeat</keyword>
<gene>
    <name evidence="3" type="ORF">BJ508DRAFT_417795</name>
</gene>
<dbReference type="Gene3D" id="1.25.40.20">
    <property type="entry name" value="Ankyrin repeat-containing domain"/>
    <property type="match status" value="1"/>
</dbReference>
<protein>
    <submittedName>
        <fullName evidence="3">Uncharacterized protein</fullName>
    </submittedName>
</protein>
<keyword evidence="1" id="KW-0677">Repeat</keyword>
<evidence type="ECO:0000256" key="1">
    <source>
        <dbReference type="ARBA" id="ARBA00022737"/>
    </source>
</evidence>
<dbReference type="InterPro" id="IPR050745">
    <property type="entry name" value="Multifunctional_regulatory"/>
</dbReference>
<dbReference type="AlphaFoldDB" id="A0A3N4HRQ6"/>
<organism evidence="3 4">
    <name type="scientific">Ascobolus immersus RN42</name>
    <dbReference type="NCBI Taxonomy" id="1160509"/>
    <lineage>
        <taxon>Eukaryota</taxon>
        <taxon>Fungi</taxon>
        <taxon>Dikarya</taxon>
        <taxon>Ascomycota</taxon>
        <taxon>Pezizomycotina</taxon>
        <taxon>Pezizomycetes</taxon>
        <taxon>Pezizales</taxon>
        <taxon>Ascobolaceae</taxon>
        <taxon>Ascobolus</taxon>
    </lineage>
</organism>
<sequence length="492" mass="55730">MPSFDKLPTELHYCIADHLTHESINVLIRTNRRLHSEYEHLVYLRAISRTRNLKKSECQPEEILPIPVSLGHSGTTDQIVRFCEIYDMICHGGSCVCDDCGAFVLPNDSRDNAETERATREVPEKGLLEVDCVRLVILMAACNLGSSRKDAVELLSKRLGTKMNSWYWSPMRAILFTPWDNLQFPGAPDRVALLPILAKNGLDVNHIVSSKICRTPIDHSGDTGRHERTWERQVHRRRANWHTQPLVIATFAGRHDLVRQLLVNGAHSNRGGENKFRLLSFAFVFRKDLAMTRLLLEHGADINGEPTSLMTTLFKFRSDSEKIGERLSFLLDYGADAGQYGLEADDAERHDILYGGVSGGPLEWALDEEKTAGYNWSQRIELFIRLLKAGANTEIIDEKKNTALLRLLETRVTAVHRAVLALIEHGANIYAKNEQTGRTPVFVAAALGKGWALEAMFPRDKSVVEKWLKDEEYQHSQGLTWDLKKDIQRDTD</sequence>
<proteinExistence type="predicted"/>
<evidence type="ECO:0000313" key="4">
    <source>
        <dbReference type="Proteomes" id="UP000275078"/>
    </source>
</evidence>
<keyword evidence="4" id="KW-1185">Reference proteome</keyword>
<reference evidence="3 4" key="1">
    <citation type="journal article" date="2018" name="Nat. Ecol. Evol.">
        <title>Pezizomycetes genomes reveal the molecular basis of ectomycorrhizal truffle lifestyle.</title>
        <authorList>
            <person name="Murat C."/>
            <person name="Payen T."/>
            <person name="Noel B."/>
            <person name="Kuo A."/>
            <person name="Morin E."/>
            <person name="Chen J."/>
            <person name="Kohler A."/>
            <person name="Krizsan K."/>
            <person name="Balestrini R."/>
            <person name="Da Silva C."/>
            <person name="Montanini B."/>
            <person name="Hainaut M."/>
            <person name="Levati E."/>
            <person name="Barry K.W."/>
            <person name="Belfiori B."/>
            <person name="Cichocki N."/>
            <person name="Clum A."/>
            <person name="Dockter R.B."/>
            <person name="Fauchery L."/>
            <person name="Guy J."/>
            <person name="Iotti M."/>
            <person name="Le Tacon F."/>
            <person name="Lindquist E.A."/>
            <person name="Lipzen A."/>
            <person name="Malagnac F."/>
            <person name="Mello A."/>
            <person name="Molinier V."/>
            <person name="Miyauchi S."/>
            <person name="Poulain J."/>
            <person name="Riccioni C."/>
            <person name="Rubini A."/>
            <person name="Sitrit Y."/>
            <person name="Splivallo R."/>
            <person name="Traeger S."/>
            <person name="Wang M."/>
            <person name="Zifcakova L."/>
            <person name="Wipf D."/>
            <person name="Zambonelli A."/>
            <person name="Paolocci F."/>
            <person name="Nowrousian M."/>
            <person name="Ottonello S."/>
            <person name="Baldrian P."/>
            <person name="Spatafora J.W."/>
            <person name="Henrissat B."/>
            <person name="Nagy L.G."/>
            <person name="Aury J.M."/>
            <person name="Wincker P."/>
            <person name="Grigoriev I.V."/>
            <person name="Bonfante P."/>
            <person name="Martin F.M."/>
        </authorList>
    </citation>
    <scope>NUCLEOTIDE SEQUENCE [LARGE SCALE GENOMIC DNA]</scope>
    <source>
        <strain evidence="3 4">RN42</strain>
    </source>
</reference>
<evidence type="ECO:0000256" key="2">
    <source>
        <dbReference type="ARBA" id="ARBA00023043"/>
    </source>
</evidence>